<organism evidence="10 11">
    <name type="scientific">Mangrovibacterium marinum</name>
    <dbReference type="NCBI Taxonomy" id="1639118"/>
    <lineage>
        <taxon>Bacteria</taxon>
        <taxon>Pseudomonadati</taxon>
        <taxon>Bacteroidota</taxon>
        <taxon>Bacteroidia</taxon>
        <taxon>Marinilabiliales</taxon>
        <taxon>Prolixibacteraceae</taxon>
        <taxon>Mangrovibacterium</taxon>
    </lineage>
</organism>
<keyword evidence="5 8" id="KW-0521">NADP</keyword>
<dbReference type="UniPathway" id="UPA00077">
    <property type="reaction ID" value="UER00158"/>
</dbReference>
<dbReference type="GO" id="GO:0005829">
    <property type="term" value="C:cytosol"/>
    <property type="evidence" value="ECO:0007669"/>
    <property type="project" value="TreeGrafter"/>
</dbReference>
<feature type="domain" description="DHFR" evidence="9">
    <location>
        <begin position="1"/>
        <end position="156"/>
    </location>
</feature>
<proteinExistence type="inferred from homology"/>
<dbReference type="InterPro" id="IPR024072">
    <property type="entry name" value="DHFR-like_dom_sf"/>
</dbReference>
<comment type="similarity">
    <text evidence="2 8">Belongs to the dihydrofolate reductase family.</text>
</comment>
<evidence type="ECO:0000256" key="5">
    <source>
        <dbReference type="ARBA" id="ARBA00022857"/>
    </source>
</evidence>
<evidence type="ECO:0000313" key="11">
    <source>
        <dbReference type="Proteomes" id="UP000243525"/>
    </source>
</evidence>
<protein>
    <recommendedName>
        <fullName evidence="3 8">Dihydrofolate reductase</fullName>
        <ecNumber evidence="3 8">1.5.1.3</ecNumber>
    </recommendedName>
</protein>
<dbReference type="InterPro" id="IPR001796">
    <property type="entry name" value="DHFR_dom"/>
</dbReference>
<evidence type="ECO:0000259" key="9">
    <source>
        <dbReference type="PROSITE" id="PS51330"/>
    </source>
</evidence>
<keyword evidence="6 8" id="KW-0560">Oxidoreductase</keyword>
<dbReference type="Proteomes" id="UP000243525">
    <property type="component" value="Unassembled WGS sequence"/>
</dbReference>
<sequence>MIVAMAQNGAIGKDNDLLFHLPGDLKRFKAITSGHTIIMGRKTLLSLPKWPLPNRRHIVITSDPHARFEGCETANTITEAIAKVEGEQEAFVIGGGTIYEQFYPLCAKLYLTKVEQDFAGDTFFSVFNEDDWAVDSREDLHDEKNDFDYSYINLSRK</sequence>
<comment type="catalytic activity">
    <reaction evidence="8">
        <text>(6S)-5,6,7,8-tetrahydrofolate + NADP(+) = 7,8-dihydrofolate + NADPH + H(+)</text>
        <dbReference type="Rhea" id="RHEA:15009"/>
        <dbReference type="ChEBI" id="CHEBI:15378"/>
        <dbReference type="ChEBI" id="CHEBI:57451"/>
        <dbReference type="ChEBI" id="CHEBI:57453"/>
        <dbReference type="ChEBI" id="CHEBI:57783"/>
        <dbReference type="ChEBI" id="CHEBI:58349"/>
        <dbReference type="EC" id="1.5.1.3"/>
    </reaction>
</comment>
<evidence type="ECO:0000313" key="10">
    <source>
        <dbReference type="EMBL" id="PTN10381.1"/>
    </source>
</evidence>
<comment type="caution">
    <text evidence="10">The sequence shown here is derived from an EMBL/GenBank/DDBJ whole genome shotgun (WGS) entry which is preliminary data.</text>
</comment>
<dbReference type="InterPro" id="IPR012259">
    <property type="entry name" value="DHFR"/>
</dbReference>
<dbReference type="PANTHER" id="PTHR48069:SF3">
    <property type="entry name" value="DIHYDROFOLATE REDUCTASE"/>
    <property type="match status" value="1"/>
</dbReference>
<dbReference type="GO" id="GO:0046655">
    <property type="term" value="P:folic acid metabolic process"/>
    <property type="evidence" value="ECO:0007669"/>
    <property type="project" value="TreeGrafter"/>
</dbReference>
<keyword evidence="4 8" id="KW-0554">One-carbon metabolism</keyword>
<dbReference type="Pfam" id="PF00186">
    <property type="entry name" value="DHFR_1"/>
    <property type="match status" value="1"/>
</dbReference>
<keyword evidence="11" id="KW-1185">Reference proteome</keyword>
<dbReference type="CDD" id="cd00209">
    <property type="entry name" value="DHFR"/>
    <property type="match status" value="1"/>
</dbReference>
<dbReference type="PROSITE" id="PS51330">
    <property type="entry name" value="DHFR_2"/>
    <property type="match status" value="1"/>
</dbReference>
<dbReference type="GO" id="GO:0004146">
    <property type="term" value="F:dihydrofolate reductase activity"/>
    <property type="evidence" value="ECO:0007669"/>
    <property type="project" value="UniProtKB-EC"/>
</dbReference>
<comment type="pathway">
    <text evidence="1 8">Cofactor biosynthesis; tetrahydrofolate biosynthesis; 5,6,7,8-tetrahydrofolate from 7,8-dihydrofolate: step 1/1.</text>
</comment>
<evidence type="ECO:0000256" key="6">
    <source>
        <dbReference type="ARBA" id="ARBA00023002"/>
    </source>
</evidence>
<dbReference type="AlphaFoldDB" id="A0A2T5C5Z7"/>
<dbReference type="EMBL" id="QAAD01000001">
    <property type="protein sequence ID" value="PTN10381.1"/>
    <property type="molecule type" value="Genomic_DNA"/>
</dbReference>
<dbReference type="GO" id="GO:0046654">
    <property type="term" value="P:tetrahydrofolate biosynthetic process"/>
    <property type="evidence" value="ECO:0007669"/>
    <property type="project" value="UniProtKB-UniPathway"/>
</dbReference>
<comment type="function">
    <text evidence="7 8">Key enzyme in folate metabolism. Catalyzes an essential reaction for de novo glycine and purine synthesis, and for DNA precursor synthesis.</text>
</comment>
<name>A0A2T5C5Z7_9BACT</name>
<evidence type="ECO:0000256" key="2">
    <source>
        <dbReference type="ARBA" id="ARBA00009539"/>
    </source>
</evidence>
<evidence type="ECO:0000256" key="3">
    <source>
        <dbReference type="ARBA" id="ARBA00012856"/>
    </source>
</evidence>
<dbReference type="GO" id="GO:0050661">
    <property type="term" value="F:NADP binding"/>
    <property type="evidence" value="ECO:0007669"/>
    <property type="project" value="InterPro"/>
</dbReference>
<dbReference type="PANTHER" id="PTHR48069">
    <property type="entry name" value="DIHYDROFOLATE REDUCTASE"/>
    <property type="match status" value="1"/>
</dbReference>
<dbReference type="PIRSF" id="PIRSF000194">
    <property type="entry name" value="DHFR"/>
    <property type="match status" value="1"/>
</dbReference>
<dbReference type="PRINTS" id="PR00070">
    <property type="entry name" value="DHFR"/>
</dbReference>
<gene>
    <name evidence="10" type="ORF">C8N47_10129</name>
</gene>
<dbReference type="SUPFAM" id="SSF53597">
    <property type="entry name" value="Dihydrofolate reductase-like"/>
    <property type="match status" value="1"/>
</dbReference>
<dbReference type="Gene3D" id="3.40.430.10">
    <property type="entry name" value="Dihydrofolate Reductase, subunit A"/>
    <property type="match status" value="1"/>
</dbReference>
<dbReference type="GO" id="GO:0006730">
    <property type="term" value="P:one-carbon metabolic process"/>
    <property type="evidence" value="ECO:0007669"/>
    <property type="project" value="UniProtKB-KW"/>
</dbReference>
<evidence type="ECO:0000256" key="7">
    <source>
        <dbReference type="ARBA" id="ARBA00025067"/>
    </source>
</evidence>
<reference evidence="10 11" key="1">
    <citation type="submission" date="2018-04" db="EMBL/GenBank/DDBJ databases">
        <title>Genomic Encyclopedia of Archaeal and Bacterial Type Strains, Phase II (KMG-II): from individual species to whole genera.</title>
        <authorList>
            <person name="Goeker M."/>
        </authorList>
    </citation>
    <scope>NUCLEOTIDE SEQUENCE [LARGE SCALE GENOMIC DNA]</scope>
    <source>
        <strain evidence="10 11">DSM 28823</strain>
    </source>
</reference>
<dbReference type="GO" id="GO:0046452">
    <property type="term" value="P:dihydrofolate metabolic process"/>
    <property type="evidence" value="ECO:0007669"/>
    <property type="project" value="TreeGrafter"/>
</dbReference>
<accession>A0A2T5C5Z7</accession>
<evidence type="ECO:0000256" key="4">
    <source>
        <dbReference type="ARBA" id="ARBA00022563"/>
    </source>
</evidence>
<evidence type="ECO:0000256" key="1">
    <source>
        <dbReference type="ARBA" id="ARBA00004903"/>
    </source>
</evidence>
<dbReference type="EC" id="1.5.1.3" evidence="3 8"/>
<evidence type="ECO:0000256" key="8">
    <source>
        <dbReference type="PIRNR" id="PIRNR000194"/>
    </source>
</evidence>